<dbReference type="Proteomes" id="UP000176944">
    <property type="component" value="Chromosome"/>
</dbReference>
<accession>A0A1D9FZF5</accession>
<proteinExistence type="predicted"/>
<dbReference type="EMBL" id="CP017708">
    <property type="protein sequence ID" value="AOY80746.1"/>
    <property type="molecule type" value="Genomic_DNA"/>
</dbReference>
<sequence length="79" mass="9007">MSNNPYYDLSVDDQTIIIKIDKTAVDYQQLTQLLNYIELKSISQRSQLTEEVAAELADEIDSTVWSKIKSKISENCGFC</sequence>
<gene>
    <name evidence="1" type="ORF">BJP36_13315</name>
</gene>
<protein>
    <submittedName>
        <fullName evidence="1">Uncharacterized protein</fullName>
    </submittedName>
</protein>
<evidence type="ECO:0000313" key="2">
    <source>
        <dbReference type="Proteomes" id="UP000176944"/>
    </source>
</evidence>
<reference evidence="2" key="1">
    <citation type="submission" date="2016-10" db="EMBL/GenBank/DDBJ databases">
        <title>Comparative genomics uncovers the prolific and rare metabolic potential of the cyanobacterial genus Moorea.</title>
        <authorList>
            <person name="Leao T."/>
            <person name="Castelao G."/>
            <person name="Korobeynikov A."/>
            <person name="Monroe E.A."/>
            <person name="Podell S."/>
            <person name="Glukhov E."/>
            <person name="Allen E."/>
            <person name="Gerwick W.H."/>
            <person name="Gerwick L."/>
        </authorList>
    </citation>
    <scope>NUCLEOTIDE SEQUENCE [LARGE SCALE GENOMIC DNA]</scope>
    <source>
        <strain evidence="2">JHB</strain>
    </source>
</reference>
<name>A0A1D9FZF5_MOOP1</name>
<organism evidence="1 2">
    <name type="scientific">Moorena producens (strain JHB)</name>
    <dbReference type="NCBI Taxonomy" id="1454205"/>
    <lineage>
        <taxon>Bacteria</taxon>
        <taxon>Bacillati</taxon>
        <taxon>Cyanobacteriota</taxon>
        <taxon>Cyanophyceae</taxon>
        <taxon>Coleofasciculales</taxon>
        <taxon>Coleofasciculaceae</taxon>
        <taxon>Moorena</taxon>
    </lineage>
</organism>
<evidence type="ECO:0000313" key="1">
    <source>
        <dbReference type="EMBL" id="AOY80746.1"/>
    </source>
</evidence>
<dbReference type="AlphaFoldDB" id="A0A1D9FZF5"/>